<gene>
    <name evidence="1" type="ORF">LCGC14_2967170</name>
</gene>
<reference evidence="1" key="1">
    <citation type="journal article" date="2015" name="Nature">
        <title>Complex archaea that bridge the gap between prokaryotes and eukaryotes.</title>
        <authorList>
            <person name="Spang A."/>
            <person name="Saw J.H."/>
            <person name="Jorgensen S.L."/>
            <person name="Zaremba-Niedzwiedzka K."/>
            <person name="Martijn J."/>
            <person name="Lind A.E."/>
            <person name="van Eijk R."/>
            <person name="Schleper C."/>
            <person name="Guy L."/>
            <person name="Ettema T.J."/>
        </authorList>
    </citation>
    <scope>NUCLEOTIDE SEQUENCE</scope>
</reference>
<evidence type="ECO:0000313" key="1">
    <source>
        <dbReference type="EMBL" id="KKK66131.1"/>
    </source>
</evidence>
<accession>A0A0F9A1S0</accession>
<protein>
    <submittedName>
        <fullName evidence="1">Uncharacterized protein</fullName>
    </submittedName>
</protein>
<organism evidence="1">
    <name type="scientific">marine sediment metagenome</name>
    <dbReference type="NCBI Taxonomy" id="412755"/>
    <lineage>
        <taxon>unclassified sequences</taxon>
        <taxon>metagenomes</taxon>
        <taxon>ecological metagenomes</taxon>
    </lineage>
</organism>
<sequence>AILQFVKGLIGVFENVIGFILSRIANALTAVADFFTAITNVTEDDITDFMGRVLRIMTEFSAKAAKGI</sequence>
<proteinExistence type="predicted"/>
<feature type="non-terminal residue" evidence="1">
    <location>
        <position position="1"/>
    </location>
</feature>
<dbReference type="EMBL" id="LAZR01060226">
    <property type="protein sequence ID" value="KKK66131.1"/>
    <property type="molecule type" value="Genomic_DNA"/>
</dbReference>
<name>A0A0F9A1S0_9ZZZZ</name>
<comment type="caution">
    <text evidence="1">The sequence shown here is derived from an EMBL/GenBank/DDBJ whole genome shotgun (WGS) entry which is preliminary data.</text>
</comment>
<dbReference type="AlphaFoldDB" id="A0A0F9A1S0"/>